<dbReference type="Pfam" id="PF26452">
    <property type="entry name" value="DUF8131"/>
    <property type="match status" value="1"/>
</dbReference>
<reference evidence="3 4" key="1">
    <citation type="journal article" date="2019" name="Int. J. Syst. Evol. Microbiol.">
        <title>The Global Catalogue of Microorganisms (GCM) 10K type strain sequencing project: providing services to taxonomists for standard genome sequencing and annotation.</title>
        <authorList>
            <consortium name="The Broad Institute Genomics Platform"/>
            <consortium name="The Broad Institute Genome Sequencing Center for Infectious Disease"/>
            <person name="Wu L."/>
            <person name="Ma J."/>
        </authorList>
    </citation>
    <scope>NUCLEOTIDE SEQUENCE [LARGE SCALE GENOMIC DNA]</scope>
    <source>
        <strain evidence="3 4">CGMCC 1.3239</strain>
    </source>
</reference>
<feature type="domain" description="DUF8131" evidence="2">
    <location>
        <begin position="1"/>
        <end position="64"/>
    </location>
</feature>
<evidence type="ECO:0000313" key="4">
    <source>
        <dbReference type="Proteomes" id="UP001596442"/>
    </source>
</evidence>
<evidence type="ECO:0000259" key="2">
    <source>
        <dbReference type="Pfam" id="PF26452"/>
    </source>
</evidence>
<evidence type="ECO:0000256" key="1">
    <source>
        <dbReference type="SAM" id="Phobius"/>
    </source>
</evidence>
<name>A0ABD5SBT3_9EURY</name>
<dbReference type="EMBL" id="JBHSWW010000115">
    <property type="protein sequence ID" value="MFC6753576.1"/>
    <property type="molecule type" value="Genomic_DNA"/>
</dbReference>
<feature type="transmembrane region" description="Helical" evidence="1">
    <location>
        <begin position="31"/>
        <end position="48"/>
    </location>
</feature>
<comment type="caution">
    <text evidence="3">The sequence shown here is derived from an EMBL/GenBank/DDBJ whole genome shotgun (WGS) entry which is preliminary data.</text>
</comment>
<proteinExistence type="predicted"/>
<gene>
    <name evidence="3" type="ORF">ACFQEU_08880</name>
</gene>
<sequence>MQLPLQRAVLLVLGALVPVLAYAVARADLLVAVAAVNVFLIFASLRIATGGSDRFDGNGTDHDARGSS</sequence>
<keyword evidence="1" id="KW-0472">Membrane</keyword>
<keyword evidence="4" id="KW-1185">Reference proteome</keyword>
<accession>A0ABD5SBT3</accession>
<dbReference type="RefSeq" id="WP_379781314.1">
    <property type="nucleotide sequence ID" value="NZ_JBHSWW010000115.1"/>
</dbReference>
<organism evidence="3 4">
    <name type="scientific">Halorubrum tibetense</name>
    <dbReference type="NCBI Taxonomy" id="175631"/>
    <lineage>
        <taxon>Archaea</taxon>
        <taxon>Methanobacteriati</taxon>
        <taxon>Methanobacteriota</taxon>
        <taxon>Stenosarchaea group</taxon>
        <taxon>Halobacteria</taxon>
        <taxon>Halobacteriales</taxon>
        <taxon>Haloferacaceae</taxon>
        <taxon>Halorubrum</taxon>
    </lineage>
</organism>
<protein>
    <recommendedName>
        <fullName evidence="2">DUF8131 domain-containing protein</fullName>
    </recommendedName>
</protein>
<dbReference type="Proteomes" id="UP001596442">
    <property type="component" value="Unassembled WGS sequence"/>
</dbReference>
<keyword evidence="1" id="KW-1133">Transmembrane helix</keyword>
<dbReference type="AlphaFoldDB" id="A0ABD5SBT3"/>
<dbReference type="InterPro" id="IPR058444">
    <property type="entry name" value="DUF8131"/>
</dbReference>
<keyword evidence="1" id="KW-0812">Transmembrane</keyword>
<evidence type="ECO:0000313" key="3">
    <source>
        <dbReference type="EMBL" id="MFC6753576.1"/>
    </source>
</evidence>